<accession>A0ABN5TGR1</accession>
<proteinExistence type="predicted"/>
<dbReference type="EMBL" id="CP034337">
    <property type="protein sequence ID" value="AZL74100.1"/>
    <property type="molecule type" value="Genomic_DNA"/>
</dbReference>
<evidence type="ECO:0000313" key="2">
    <source>
        <dbReference type="Proteomes" id="UP000272622"/>
    </source>
</evidence>
<dbReference type="Proteomes" id="UP000272622">
    <property type="component" value="Chromosome"/>
</dbReference>
<gene>
    <name evidence="1" type="ORF">EI693_13815</name>
</gene>
<name>A0ABN5TGR1_9PSED</name>
<evidence type="ECO:0000313" key="1">
    <source>
        <dbReference type="EMBL" id="AZL74100.1"/>
    </source>
</evidence>
<sequence>MNVPFRDWVFHLETTAGAGNAGAASQPFRDTRPLLQETAILCRSGLVSRKGRKAAPAPVNLCHMPSHPISICNRSPLIPSTPKQAKATACWASPGI</sequence>
<keyword evidence="2" id="KW-1185">Reference proteome</keyword>
<reference evidence="1 2" key="1">
    <citation type="submission" date="2018-12" db="EMBL/GenBank/DDBJ databases">
        <authorList>
            <person name="Li S."/>
            <person name="Yang R."/>
            <person name="Chen G."/>
            <person name="Zou L."/>
            <person name="Zhang C."/>
            <person name="Chen Y."/>
            <person name="Liu Z."/>
            <person name="Li Y."/>
            <person name="Yan Y."/>
            <person name="Huang M."/>
            <person name="Chen T."/>
        </authorList>
    </citation>
    <scope>NUCLEOTIDE SEQUENCE [LARGE SCALE GENOMIC DNA]</scope>
    <source>
        <strain evidence="1 2">2014</strain>
    </source>
</reference>
<protein>
    <submittedName>
        <fullName evidence="1">Uncharacterized protein</fullName>
    </submittedName>
</protein>
<organism evidence="1 2">
    <name type="scientific">Pseudomonas oryziphila</name>
    <dbReference type="NCBI Taxonomy" id="2894079"/>
    <lineage>
        <taxon>Bacteria</taxon>
        <taxon>Pseudomonadati</taxon>
        <taxon>Pseudomonadota</taxon>
        <taxon>Gammaproteobacteria</taxon>
        <taxon>Pseudomonadales</taxon>
        <taxon>Pseudomonadaceae</taxon>
        <taxon>Pseudomonas</taxon>
    </lineage>
</organism>